<keyword evidence="1" id="KW-0479">Metal-binding</keyword>
<accession>A0A139QLZ8</accession>
<dbReference type="OrthoDB" id="9814572at2"/>
<sequence>MLGAVIGDIVGSRFEADNHKSKEFDLFTQNSCPTDDSIMTLAVAKALLASKEDWSQLSKNAVKYMQKVGRHYPDCGYGGHFFHWIFSEDPQSYGSYGNGAAMRISAVGFAAESIEQAKSLSQAVTAVTHNHPEGIKGAEATAVAIFLARNGASMDEIRDHIDKNYYPMDFTLDDIREDYTFDVTCQGSVPQALEAFFESESFEDAIRNAISIGGDSDTIAAICGGIAEAYYGIPEDIRQEALTFLDDCLLEIVVDFENTYPQ</sequence>
<dbReference type="PANTHER" id="PTHR16222:SF12">
    <property type="entry name" value="ADP-RIBOSYLGLYCOHYDROLASE-RELATED"/>
    <property type="match status" value="1"/>
</dbReference>
<dbReference type="SUPFAM" id="SSF101478">
    <property type="entry name" value="ADP-ribosylglycohydrolase"/>
    <property type="match status" value="1"/>
</dbReference>
<dbReference type="GO" id="GO:0046872">
    <property type="term" value="F:metal ion binding"/>
    <property type="evidence" value="ECO:0007669"/>
    <property type="project" value="UniProtKB-KW"/>
</dbReference>
<feature type="binding site" evidence="1">
    <location>
        <position position="217"/>
    </location>
    <ligand>
        <name>Mg(2+)</name>
        <dbReference type="ChEBI" id="CHEBI:18420"/>
        <label>1</label>
    </ligand>
</feature>
<dbReference type="RefSeq" id="WP_061409682.1">
    <property type="nucleotide sequence ID" value="NZ_KQ970761.1"/>
</dbReference>
<feature type="binding site" evidence="1">
    <location>
        <position position="36"/>
    </location>
    <ligand>
        <name>Mg(2+)</name>
        <dbReference type="ChEBI" id="CHEBI:18420"/>
        <label>1</label>
    </ligand>
</feature>
<feature type="binding site" evidence="1">
    <location>
        <position position="35"/>
    </location>
    <ligand>
        <name>Mg(2+)</name>
        <dbReference type="ChEBI" id="CHEBI:18420"/>
        <label>1</label>
    </ligand>
</feature>
<evidence type="ECO:0000313" key="2">
    <source>
        <dbReference type="EMBL" id="KXU03556.1"/>
    </source>
</evidence>
<dbReference type="InterPro" id="IPR050792">
    <property type="entry name" value="ADP-ribosylglycohydrolase"/>
</dbReference>
<gene>
    <name evidence="2" type="ORF">SORDD24_01680</name>
</gene>
<protein>
    <submittedName>
        <fullName evidence="2">Type I restriction-modification system, DNA-methyltransferase subunit M</fullName>
        <ecNumber evidence="2">2.1.1.72</ecNumber>
    </submittedName>
</protein>
<keyword evidence="1" id="KW-0460">Magnesium</keyword>
<dbReference type="PATRIC" id="fig|1303.84.peg.1864"/>
<dbReference type="PANTHER" id="PTHR16222">
    <property type="entry name" value="ADP-RIBOSYLGLYCOHYDROLASE"/>
    <property type="match status" value="1"/>
</dbReference>
<dbReference type="Proteomes" id="UP000070353">
    <property type="component" value="Unassembled WGS sequence"/>
</dbReference>
<evidence type="ECO:0000313" key="3">
    <source>
        <dbReference type="Proteomes" id="UP000070353"/>
    </source>
</evidence>
<organism evidence="2 3">
    <name type="scientific">Streptococcus oralis</name>
    <dbReference type="NCBI Taxonomy" id="1303"/>
    <lineage>
        <taxon>Bacteria</taxon>
        <taxon>Bacillati</taxon>
        <taxon>Bacillota</taxon>
        <taxon>Bacilli</taxon>
        <taxon>Lactobacillales</taxon>
        <taxon>Streptococcaceae</taxon>
        <taxon>Streptococcus</taxon>
    </lineage>
</organism>
<keyword evidence="2" id="KW-0489">Methyltransferase</keyword>
<comment type="caution">
    <text evidence="2">The sequence shown here is derived from an EMBL/GenBank/DDBJ whole genome shotgun (WGS) entry which is preliminary data.</text>
</comment>
<feature type="binding site" evidence="1">
    <location>
        <position position="218"/>
    </location>
    <ligand>
        <name>Mg(2+)</name>
        <dbReference type="ChEBI" id="CHEBI:18420"/>
        <label>1</label>
    </ligand>
</feature>
<proteinExistence type="predicted"/>
<keyword evidence="2" id="KW-0808">Transferase</keyword>
<evidence type="ECO:0000256" key="1">
    <source>
        <dbReference type="PIRSR" id="PIRSR605502-1"/>
    </source>
</evidence>
<dbReference type="InterPro" id="IPR036705">
    <property type="entry name" value="Ribosyl_crysJ1_sf"/>
</dbReference>
<dbReference type="Pfam" id="PF03747">
    <property type="entry name" value="ADP_ribosyl_GH"/>
    <property type="match status" value="1"/>
</dbReference>
<feature type="binding site" evidence="1">
    <location>
        <position position="215"/>
    </location>
    <ligand>
        <name>Mg(2+)</name>
        <dbReference type="ChEBI" id="CHEBI:18420"/>
        <label>1</label>
    </ligand>
</feature>
<feature type="binding site" evidence="1">
    <location>
        <position position="34"/>
    </location>
    <ligand>
        <name>Mg(2+)</name>
        <dbReference type="ChEBI" id="CHEBI:18420"/>
        <label>1</label>
    </ligand>
</feature>
<dbReference type="GO" id="GO:0009007">
    <property type="term" value="F:site-specific DNA-methyltransferase (adenine-specific) activity"/>
    <property type="evidence" value="ECO:0007669"/>
    <property type="project" value="UniProtKB-EC"/>
</dbReference>
<name>A0A139QLZ8_STROR</name>
<reference evidence="2 3" key="1">
    <citation type="submission" date="2016-01" db="EMBL/GenBank/DDBJ databases">
        <title>Highly variable Streptococcus oralis are common among viridans streptococci isolated from primates.</title>
        <authorList>
            <person name="Denapaite D."/>
            <person name="Rieger M."/>
            <person name="Koendgen S."/>
            <person name="Brueckner R."/>
            <person name="Ochigava I."/>
            <person name="Kappeler P."/>
            <person name="Maetz-Rensing K."/>
            <person name="Leendertz F."/>
            <person name="Hakenbeck R."/>
        </authorList>
    </citation>
    <scope>NUCLEOTIDE SEQUENCE [LARGE SCALE GENOMIC DNA]</scope>
    <source>
        <strain evidence="2 3">DD24</strain>
    </source>
</reference>
<dbReference type="EC" id="2.1.1.72" evidence="2"/>
<dbReference type="InterPro" id="IPR005502">
    <property type="entry name" value="Ribosyl_crysJ1"/>
</dbReference>
<dbReference type="EMBL" id="LQZB01000190">
    <property type="protein sequence ID" value="KXU03556.1"/>
    <property type="molecule type" value="Genomic_DNA"/>
</dbReference>
<dbReference type="GO" id="GO:0032259">
    <property type="term" value="P:methylation"/>
    <property type="evidence" value="ECO:0007669"/>
    <property type="project" value="UniProtKB-KW"/>
</dbReference>
<dbReference type="AlphaFoldDB" id="A0A139QLZ8"/>
<comment type="cofactor">
    <cofactor evidence="1">
        <name>Mg(2+)</name>
        <dbReference type="ChEBI" id="CHEBI:18420"/>
    </cofactor>
    <text evidence="1">Binds 2 magnesium ions per subunit.</text>
</comment>
<dbReference type="Gene3D" id="1.10.4080.10">
    <property type="entry name" value="ADP-ribosylation/Crystallin J1"/>
    <property type="match status" value="1"/>
</dbReference>